<feature type="transmembrane region" description="Helical" evidence="6">
    <location>
        <begin position="6"/>
        <end position="32"/>
    </location>
</feature>
<evidence type="ECO:0000256" key="1">
    <source>
        <dbReference type="ARBA" id="ARBA00004651"/>
    </source>
</evidence>
<dbReference type="PANTHER" id="PTHR30086:SF20">
    <property type="entry name" value="ARGININE EXPORTER PROTEIN ARGO-RELATED"/>
    <property type="match status" value="1"/>
</dbReference>
<reference evidence="7 8" key="1">
    <citation type="submission" date="2024-09" db="EMBL/GenBank/DDBJ databases">
        <authorList>
            <person name="Sun Q."/>
            <person name="Mori K."/>
        </authorList>
    </citation>
    <scope>NUCLEOTIDE SEQUENCE [LARGE SCALE GENOMIC DNA]</scope>
    <source>
        <strain evidence="7 8">JCM 13519</strain>
    </source>
</reference>
<feature type="transmembrane region" description="Helical" evidence="6">
    <location>
        <begin position="118"/>
        <end position="135"/>
    </location>
</feature>
<feature type="transmembrane region" description="Helical" evidence="6">
    <location>
        <begin position="155"/>
        <end position="179"/>
    </location>
</feature>
<dbReference type="InterPro" id="IPR001123">
    <property type="entry name" value="LeuE-type"/>
</dbReference>
<accession>A0ABV5UK17</accession>
<evidence type="ECO:0000256" key="5">
    <source>
        <dbReference type="ARBA" id="ARBA00023136"/>
    </source>
</evidence>
<name>A0ABV5UK17_9MICC</name>
<keyword evidence="5 6" id="KW-0472">Membrane</keyword>
<keyword evidence="8" id="KW-1185">Reference proteome</keyword>
<evidence type="ECO:0000313" key="8">
    <source>
        <dbReference type="Proteomes" id="UP001589536"/>
    </source>
</evidence>
<feature type="transmembrane region" description="Helical" evidence="6">
    <location>
        <begin position="79"/>
        <end position="97"/>
    </location>
</feature>
<feature type="transmembrane region" description="Helical" evidence="6">
    <location>
        <begin position="191"/>
        <end position="210"/>
    </location>
</feature>
<evidence type="ECO:0000256" key="4">
    <source>
        <dbReference type="ARBA" id="ARBA00022989"/>
    </source>
</evidence>
<dbReference type="RefSeq" id="WP_345049046.1">
    <property type="nucleotide sequence ID" value="NZ_BAABED010000001.1"/>
</dbReference>
<evidence type="ECO:0000313" key="7">
    <source>
        <dbReference type="EMBL" id="MFB9712873.1"/>
    </source>
</evidence>
<protein>
    <submittedName>
        <fullName evidence="7">LysE/ArgO family amino acid transporter</fullName>
    </submittedName>
</protein>
<gene>
    <name evidence="7" type="ORF">ACFFPI_01720</name>
</gene>
<keyword evidence="4 6" id="KW-1133">Transmembrane helix</keyword>
<proteinExistence type="predicted"/>
<evidence type="ECO:0000256" key="3">
    <source>
        <dbReference type="ARBA" id="ARBA00022692"/>
    </source>
</evidence>
<feature type="transmembrane region" description="Helical" evidence="6">
    <location>
        <begin position="44"/>
        <end position="67"/>
    </location>
</feature>
<comment type="caution">
    <text evidence="7">The sequence shown here is derived from an EMBL/GenBank/DDBJ whole genome shotgun (WGS) entry which is preliminary data.</text>
</comment>
<sequence>MISPDAFHAACLGLGAGLALIVAIGAQNAFVLRQGIRGEHIGPIVAVCAISDAILIAAGVLGTGALLTAAPAAVVGLRYVGAAFLITYGVMAARRILTPKALESADPESSGSSRSGRAATLATVLALTWLNPHVYLDTVLLLGSLANTQGPGLQWWFGAGAMLGSIAWFSSLGFGARLLRGFFARPASWRILDGGIAVTMVGLGVGLALGT</sequence>
<dbReference type="EMBL" id="JBHMBH010000006">
    <property type="protein sequence ID" value="MFB9712873.1"/>
    <property type="molecule type" value="Genomic_DNA"/>
</dbReference>
<comment type="subcellular location">
    <subcellularLocation>
        <location evidence="1">Cell membrane</location>
        <topology evidence="1">Multi-pass membrane protein</topology>
    </subcellularLocation>
</comment>
<evidence type="ECO:0000256" key="2">
    <source>
        <dbReference type="ARBA" id="ARBA00022475"/>
    </source>
</evidence>
<dbReference type="Proteomes" id="UP001589536">
    <property type="component" value="Unassembled WGS sequence"/>
</dbReference>
<organism evidence="7 8">
    <name type="scientific">Arthrobacter methylotrophus</name>
    <dbReference type="NCBI Taxonomy" id="121291"/>
    <lineage>
        <taxon>Bacteria</taxon>
        <taxon>Bacillati</taxon>
        <taxon>Actinomycetota</taxon>
        <taxon>Actinomycetes</taxon>
        <taxon>Micrococcales</taxon>
        <taxon>Micrococcaceae</taxon>
        <taxon>Arthrobacter</taxon>
    </lineage>
</organism>
<dbReference type="PANTHER" id="PTHR30086">
    <property type="entry name" value="ARGININE EXPORTER PROTEIN ARGO"/>
    <property type="match status" value="1"/>
</dbReference>
<dbReference type="Pfam" id="PF01810">
    <property type="entry name" value="LysE"/>
    <property type="match status" value="1"/>
</dbReference>
<keyword evidence="3 6" id="KW-0812">Transmembrane</keyword>
<evidence type="ECO:0000256" key="6">
    <source>
        <dbReference type="SAM" id="Phobius"/>
    </source>
</evidence>
<keyword evidence="2" id="KW-1003">Cell membrane</keyword>